<dbReference type="RefSeq" id="XP_003051004.1">
    <property type="nucleotide sequence ID" value="XM_003050958.1"/>
</dbReference>
<dbReference type="KEGG" id="nhe:NECHADRAFT_80840"/>
<sequence length="435" mass="48706">MAHMNIRRMPPLPTIRLRVWHVSDFAPVPDDSLHLSRFLGSFDTGSWHVHPAEVMTEPCRDGGFVPVEVDIKYRPTSRYHLTEASTELHRFFRDVVEARVGELFKRANTTAVLVHMYPVGDDVTETLKRMFLRVKFLQPLNIQSGIYAESHRLLNRSMLEEGQDLELTIIHGCSNALLLGRPGSSVAKACCRGLEQVFDLTHRGPSNFEEDPDLRRRFESSGGLVLIREAILHFSEYQKSSQLVVRHLQEANKTRVKNSHSLIAGLRSTALAAVFSMSQLQASCPVSMVTASFLSALAVGVVGIPRLLKCHRNESDVESFDGAMKDFQKTLRMAQFGLGVLFSHQTLEAPCSWLEDGNGAEVLKSLGIDISQLKNEEYSEKFALDSLASLSEAYQDFEKLREDIRRQAGLRECTEATMPSSTPNGNGDPMDCQED</sequence>
<dbReference type="Proteomes" id="UP000005206">
    <property type="component" value="Chromosome 5"/>
</dbReference>
<evidence type="ECO:0000256" key="1">
    <source>
        <dbReference type="SAM" id="MobiDB-lite"/>
    </source>
</evidence>
<protein>
    <submittedName>
        <fullName evidence="2">Uncharacterized protein</fullName>
    </submittedName>
</protein>
<gene>
    <name evidence="2" type="ORF">NECHADRAFT_80840</name>
</gene>
<dbReference type="HOGENOM" id="CLU_630201_0_0_1"/>
<dbReference type="GeneID" id="9668337"/>
<dbReference type="OrthoDB" id="5091298at2759"/>
<dbReference type="AlphaFoldDB" id="C7YST0"/>
<accession>C7YST0</accession>
<evidence type="ECO:0000313" key="2">
    <source>
        <dbReference type="EMBL" id="EEU45291.1"/>
    </source>
</evidence>
<proteinExistence type="predicted"/>
<keyword evidence="3" id="KW-1185">Reference proteome</keyword>
<feature type="region of interest" description="Disordered" evidence="1">
    <location>
        <begin position="410"/>
        <end position="435"/>
    </location>
</feature>
<dbReference type="InParanoid" id="C7YST0"/>
<organism evidence="2 3">
    <name type="scientific">Fusarium vanettenii (strain ATCC MYA-4622 / CBS 123669 / FGSC 9596 / NRRL 45880 / 77-13-4)</name>
    <name type="common">Fusarium solani subsp. pisi</name>
    <dbReference type="NCBI Taxonomy" id="660122"/>
    <lineage>
        <taxon>Eukaryota</taxon>
        <taxon>Fungi</taxon>
        <taxon>Dikarya</taxon>
        <taxon>Ascomycota</taxon>
        <taxon>Pezizomycotina</taxon>
        <taxon>Sordariomycetes</taxon>
        <taxon>Hypocreomycetidae</taxon>
        <taxon>Hypocreales</taxon>
        <taxon>Nectriaceae</taxon>
        <taxon>Fusarium</taxon>
        <taxon>Fusarium solani species complex</taxon>
        <taxon>Fusarium vanettenii</taxon>
    </lineage>
</organism>
<evidence type="ECO:0000313" key="3">
    <source>
        <dbReference type="Proteomes" id="UP000005206"/>
    </source>
</evidence>
<dbReference type="eggNOG" id="ENOG502T72T">
    <property type="taxonomic scope" value="Eukaryota"/>
</dbReference>
<dbReference type="EMBL" id="GG698899">
    <property type="protein sequence ID" value="EEU45291.1"/>
    <property type="molecule type" value="Genomic_DNA"/>
</dbReference>
<name>C7YST0_FUSV7</name>
<reference evidence="2 3" key="1">
    <citation type="journal article" date="2009" name="PLoS Genet.">
        <title>The genome of Nectria haematococca: contribution of supernumerary chromosomes to gene expansion.</title>
        <authorList>
            <person name="Coleman J.J."/>
            <person name="Rounsley S.D."/>
            <person name="Rodriguez-Carres M."/>
            <person name="Kuo A."/>
            <person name="Wasmann C.C."/>
            <person name="Grimwood J."/>
            <person name="Schmutz J."/>
            <person name="Taga M."/>
            <person name="White G.J."/>
            <person name="Zhou S."/>
            <person name="Schwartz D.C."/>
            <person name="Freitag M."/>
            <person name="Ma L.J."/>
            <person name="Danchin E.G."/>
            <person name="Henrissat B."/>
            <person name="Coutinho P.M."/>
            <person name="Nelson D.R."/>
            <person name="Straney D."/>
            <person name="Napoli C.A."/>
            <person name="Barker B.M."/>
            <person name="Gribskov M."/>
            <person name="Rep M."/>
            <person name="Kroken S."/>
            <person name="Molnar I."/>
            <person name="Rensing C."/>
            <person name="Kennell J.C."/>
            <person name="Zamora J."/>
            <person name="Farman M.L."/>
            <person name="Selker E.U."/>
            <person name="Salamov A."/>
            <person name="Shapiro H."/>
            <person name="Pangilinan J."/>
            <person name="Lindquist E."/>
            <person name="Lamers C."/>
            <person name="Grigoriev I.V."/>
            <person name="Geiser D.M."/>
            <person name="Covert S.F."/>
            <person name="Temporini E."/>
            <person name="Vanetten H.D."/>
        </authorList>
    </citation>
    <scope>NUCLEOTIDE SEQUENCE [LARGE SCALE GENOMIC DNA]</scope>
    <source>
        <strain evidence="3">ATCC MYA-4622 / CBS 123669 / FGSC 9596 / NRRL 45880 / 77-13-4</strain>
    </source>
</reference>
<dbReference type="VEuPathDB" id="FungiDB:NECHADRAFT_80840"/>